<dbReference type="AlphaFoldDB" id="A0A147IY06"/>
<gene>
    <name evidence="1" type="ORF">NS355_03570</name>
</gene>
<accession>A0A147IY06</accession>
<reference evidence="1 2" key="1">
    <citation type="journal article" date="2016" name="Front. Microbiol.">
        <title>Genomic Resource of Rice Seed Associated Bacteria.</title>
        <authorList>
            <person name="Midha S."/>
            <person name="Bansal K."/>
            <person name="Sharma S."/>
            <person name="Kumar N."/>
            <person name="Patil P.P."/>
            <person name="Chaudhry V."/>
            <person name="Patil P.B."/>
        </authorList>
    </citation>
    <scope>NUCLEOTIDE SEQUENCE [LARGE SCALE GENOMIC DNA]</scope>
    <source>
        <strain evidence="1 2">NS355</strain>
    </source>
</reference>
<dbReference type="PATRIC" id="fig|172044.3.peg.3389"/>
<protein>
    <submittedName>
        <fullName evidence="1">Uncharacterized protein</fullName>
    </submittedName>
</protein>
<dbReference type="Proteomes" id="UP000073923">
    <property type="component" value="Unassembled WGS sequence"/>
</dbReference>
<name>A0A147IY06_9SPHN</name>
<evidence type="ECO:0000313" key="2">
    <source>
        <dbReference type="Proteomes" id="UP000073923"/>
    </source>
</evidence>
<sequence length="133" mass="14051">MPVAGTASLANPVMMTCAAIGAIHYGWNALSEDERAKVLDTVADAFAAGRQLIKAVADFAVDTIKALLSKENLAELKRMVGDAAATFGRRLGDITRTIADRAADVRNIATGRASSIISALPKRLPFRNPPEST</sequence>
<dbReference type="EMBL" id="LDTF01000009">
    <property type="protein sequence ID" value="KTW00703.1"/>
    <property type="molecule type" value="Genomic_DNA"/>
</dbReference>
<organism evidence="1 2">
    <name type="scientific">Sphingomonas yabuuchiae</name>
    <dbReference type="NCBI Taxonomy" id="172044"/>
    <lineage>
        <taxon>Bacteria</taxon>
        <taxon>Pseudomonadati</taxon>
        <taxon>Pseudomonadota</taxon>
        <taxon>Alphaproteobacteria</taxon>
        <taxon>Sphingomonadales</taxon>
        <taxon>Sphingomonadaceae</taxon>
        <taxon>Sphingomonas</taxon>
    </lineage>
</organism>
<comment type="caution">
    <text evidence="1">The sequence shown here is derived from an EMBL/GenBank/DDBJ whole genome shotgun (WGS) entry which is preliminary data.</text>
</comment>
<proteinExistence type="predicted"/>
<evidence type="ECO:0000313" key="1">
    <source>
        <dbReference type="EMBL" id="KTW00703.1"/>
    </source>
</evidence>